<dbReference type="OrthoDB" id="202195at2759"/>
<keyword evidence="1" id="KW-0812">Transmembrane</keyword>
<evidence type="ECO:0000256" key="1">
    <source>
        <dbReference type="SAM" id="Phobius"/>
    </source>
</evidence>
<proteinExistence type="predicted"/>
<dbReference type="EMBL" id="CP054532">
    <property type="protein sequence ID" value="QSL64057.1"/>
    <property type="molecule type" value="Genomic_DNA"/>
</dbReference>
<keyword evidence="1" id="KW-1133">Transmembrane helix</keyword>
<sequence>MSSSTNKQSSKNIYSYLRRIPLELYPLAAVLLVAFGAATYQLGNKLFFDPSLRRYPIAIDIFIAIF</sequence>
<dbReference type="AlphaFoldDB" id="A0A899G653"/>
<organism evidence="2 3">
    <name type="scientific">Pneumocystis wakefieldiae</name>
    <dbReference type="NCBI Taxonomy" id="38082"/>
    <lineage>
        <taxon>Eukaryota</taxon>
        <taxon>Fungi</taxon>
        <taxon>Dikarya</taxon>
        <taxon>Ascomycota</taxon>
        <taxon>Taphrinomycotina</taxon>
        <taxon>Pneumocystomycetes</taxon>
        <taxon>Pneumocystaceae</taxon>
        <taxon>Pneumocystis</taxon>
    </lineage>
</organism>
<keyword evidence="1" id="KW-0472">Membrane</keyword>
<evidence type="ECO:0000313" key="2">
    <source>
        <dbReference type="EMBL" id="QSL64057.1"/>
    </source>
</evidence>
<evidence type="ECO:0000313" key="3">
    <source>
        <dbReference type="Proteomes" id="UP000663699"/>
    </source>
</evidence>
<gene>
    <name evidence="2" type="ORF">MERGE_000212</name>
</gene>
<reference evidence="2" key="1">
    <citation type="submission" date="2020-06" db="EMBL/GenBank/DDBJ databases">
        <title>Genomes of multiple members of Pneumocystis genus reveal paths to human pathogen Pneumocystis jirovecii.</title>
        <authorList>
            <person name="Cisse O.H."/>
            <person name="Ma L."/>
            <person name="Dekker J."/>
            <person name="Khil P."/>
            <person name="Jo J."/>
            <person name="Brenchley J."/>
            <person name="Blair R."/>
            <person name="Pahar B."/>
            <person name="Chabe M."/>
            <person name="Van Rompay K.A."/>
            <person name="Keesler R."/>
            <person name="Sukura A."/>
            <person name="Hirsch V."/>
            <person name="Kutty G."/>
            <person name="Liu Y."/>
            <person name="Peng L."/>
            <person name="Chen J."/>
            <person name="Song J."/>
            <person name="Weissenbacher-Lang C."/>
            <person name="Xu J."/>
            <person name="Upham N.S."/>
            <person name="Stajich J.E."/>
            <person name="Cuomo C.A."/>
            <person name="Cushion M.T."/>
            <person name="Kovacs J.A."/>
        </authorList>
    </citation>
    <scope>NUCLEOTIDE SEQUENCE</scope>
    <source>
        <strain evidence="2">2A</strain>
    </source>
</reference>
<keyword evidence="3" id="KW-1185">Reference proteome</keyword>
<dbReference type="Proteomes" id="UP000663699">
    <property type="component" value="Chromosome 1"/>
</dbReference>
<protein>
    <submittedName>
        <fullName evidence="2">Uncharacterized protein</fullName>
    </submittedName>
</protein>
<feature type="transmembrane region" description="Helical" evidence="1">
    <location>
        <begin position="20"/>
        <end position="42"/>
    </location>
</feature>
<accession>A0A899G653</accession>
<name>A0A899G653_9ASCO</name>